<feature type="region of interest" description="Disordered" evidence="1">
    <location>
        <begin position="579"/>
        <end position="624"/>
    </location>
</feature>
<feature type="compositionally biased region" description="Polar residues" evidence="1">
    <location>
        <begin position="256"/>
        <end position="265"/>
    </location>
</feature>
<gene>
    <name evidence="2" type="ORF">LIER_19550</name>
</gene>
<feature type="compositionally biased region" description="Low complexity" evidence="1">
    <location>
        <begin position="1259"/>
        <end position="1275"/>
    </location>
</feature>
<feature type="compositionally biased region" description="Polar residues" evidence="1">
    <location>
        <begin position="664"/>
        <end position="692"/>
    </location>
</feature>
<comment type="caution">
    <text evidence="2">The sequence shown here is derived from an EMBL/GenBank/DDBJ whole genome shotgun (WGS) entry which is preliminary data.</text>
</comment>
<protein>
    <recommendedName>
        <fullName evidence="4">Nuclear pore complex protein</fullName>
    </recommendedName>
</protein>
<feature type="compositionally biased region" description="Polar residues" evidence="1">
    <location>
        <begin position="1172"/>
        <end position="1204"/>
    </location>
</feature>
<feature type="compositionally biased region" description="Low complexity" evidence="1">
    <location>
        <begin position="1"/>
        <end position="10"/>
    </location>
</feature>
<feature type="compositionally biased region" description="Basic and acidic residues" evidence="1">
    <location>
        <begin position="81"/>
        <end position="96"/>
    </location>
</feature>
<feature type="region of interest" description="Disordered" evidence="1">
    <location>
        <begin position="1"/>
        <end position="42"/>
    </location>
</feature>
<dbReference type="GO" id="GO:0071763">
    <property type="term" value="P:nuclear membrane organization"/>
    <property type="evidence" value="ECO:0007669"/>
    <property type="project" value="TreeGrafter"/>
</dbReference>
<feature type="region of interest" description="Disordered" evidence="1">
    <location>
        <begin position="228"/>
        <end position="265"/>
    </location>
</feature>
<evidence type="ECO:0000256" key="1">
    <source>
        <dbReference type="SAM" id="MobiDB-lite"/>
    </source>
</evidence>
<organism evidence="2 3">
    <name type="scientific">Lithospermum erythrorhizon</name>
    <name type="common">Purple gromwell</name>
    <name type="synonym">Lithospermum officinale var. erythrorhizon</name>
    <dbReference type="NCBI Taxonomy" id="34254"/>
    <lineage>
        <taxon>Eukaryota</taxon>
        <taxon>Viridiplantae</taxon>
        <taxon>Streptophyta</taxon>
        <taxon>Embryophyta</taxon>
        <taxon>Tracheophyta</taxon>
        <taxon>Spermatophyta</taxon>
        <taxon>Magnoliopsida</taxon>
        <taxon>eudicotyledons</taxon>
        <taxon>Gunneridae</taxon>
        <taxon>Pentapetalae</taxon>
        <taxon>asterids</taxon>
        <taxon>lamiids</taxon>
        <taxon>Boraginales</taxon>
        <taxon>Boraginaceae</taxon>
        <taxon>Boraginoideae</taxon>
        <taxon>Lithospermeae</taxon>
        <taxon>Lithospermum</taxon>
    </lineage>
</organism>
<evidence type="ECO:0008006" key="4">
    <source>
        <dbReference type="Google" id="ProtNLM"/>
    </source>
</evidence>
<feature type="region of interest" description="Disordered" evidence="1">
    <location>
        <begin position="1259"/>
        <end position="1311"/>
    </location>
</feature>
<feature type="compositionally biased region" description="Basic and acidic residues" evidence="1">
    <location>
        <begin position="579"/>
        <end position="601"/>
    </location>
</feature>
<proteinExistence type="predicted"/>
<feature type="region of interest" description="Disordered" evidence="1">
    <location>
        <begin position="642"/>
        <end position="726"/>
    </location>
</feature>
<evidence type="ECO:0000313" key="3">
    <source>
        <dbReference type="Proteomes" id="UP001454036"/>
    </source>
</evidence>
<dbReference type="Proteomes" id="UP001454036">
    <property type="component" value="Unassembled WGS sequence"/>
</dbReference>
<feature type="compositionally biased region" description="Basic residues" evidence="1">
    <location>
        <begin position="1297"/>
        <end position="1311"/>
    </location>
</feature>
<feature type="compositionally biased region" description="Basic and acidic residues" evidence="1">
    <location>
        <begin position="608"/>
        <end position="618"/>
    </location>
</feature>
<sequence length="1311" mass="136068">MSSSQNNNNNIGGGVGGKFGKRIFRKSTKTTPYERPPSANRTPNWVSKMVVDPASKLIQFGAKRFFDAVFTTKRITVPPPPEKEQERRNGLQETARDPQINAVVQEPIADVCGTFSSNKDTSGLPELEQLLKNKTFTRSEIDRLTGLLRSRAEDLPVKDDKRGFELNPGLGSGRHQEFPATLTINKMESLGPHGAVPDPAVTSGEQNMQKHFEDRIASPAELAKAYMSRRPEKLSPSSLGLGGQIAYEDSVPPSNPGYTSKSQLSSLPVNTSAYSRVPENGFTTPRSRGRSAIYNMARTPYSRFHPVIHEKVSGSKTYGHSRPPSVASQSALENGGQVASKTMALKRRSSVFDDDIGSIGPIRRIRQKHNLLPHAKSVTISGKGLGSDFNRTARRPFMGNANTGGASTSSASYVHVPRESSMMAAKILEQLEKISPKEKSLESKLATAREGSNFKLTPHMLHGQALRSMEDLDASKLLQNSHKDTKLLDQPVSSFPVSQEFTTQKQVSLEARRSVNSLHSEGKLTLDRIVQGNNNVEKLSPALLSYASQPPEKKRPFKMSAHEDWIEMDDDLCNESELPEKRLEEPMRDSKSAINEDKSLDKSPVPPERTHVLSRTELEEGNVMVGDKNAGFNLSTSLAANTGSQKVLPQSSKEGLSPLLFRSGSPTTANNPISVESGVETSSSLKNVSPGATNAVIGVTDTDASGNKNSELGNTANGNAGKPPSLALNPLVTNNIVSLDAPSSNLASNDGPHASTACLSFSSSAPASVSFTNQSFTNSSSNMASSAGATTSTSALTDCVPVPANGSSSSFSQSVSDNGFSKKLFSPPSTIGSTEVTDVKAGKVNGLGKFSTSSTPLSTFAGTSTGSSIFPFGTSSSSAVTSQWPSSTSGTSAVKESSLAGSGSGNVSLSTPVHFGSSSSATLFGLSGVTPPTSSSIFNSSVPATKSEGTTQSSVSASVTNPVNSVNGAAPVSFKFGDGASASSEGNKFGSTTTASVGAFQFGVNSAIPTSSGSSPSFSFNAGSSASSSAISTGTTAAGVFSFGAGSSSSGTSVSNTTSGVFNFGAATSASSSSANPVTSSSSTAPAIFSFGSNAPAPSTDPNKVSSSGANSGSFASSLQAPKSSFGSAFSMPSSTGFSFGGSLPAFGTSNSSMVFGSTTAVPSNPTFAFSTAASSPLPSSGTQSVFGNSPSPFTATPGNNDQMSAEDCMAEDPIQSSTPAAPAFGQSLVSPQPFVSPSPPGFMFGSTAPSSVAPFQFASQQSQAGQQNPSQFQASGSLEFNAGGSFSLGSSDKSGRKIVKVNRNRNRKMR</sequence>
<feature type="region of interest" description="Disordered" evidence="1">
    <location>
        <begin position="940"/>
        <end position="959"/>
    </location>
</feature>
<keyword evidence="3" id="KW-1185">Reference proteome</keyword>
<dbReference type="GO" id="GO:0005635">
    <property type="term" value="C:nuclear envelope"/>
    <property type="evidence" value="ECO:0007669"/>
    <property type="project" value="TreeGrafter"/>
</dbReference>
<feature type="region of interest" description="Disordered" evidence="1">
    <location>
        <begin position="1172"/>
        <end position="1206"/>
    </location>
</feature>
<feature type="region of interest" description="Disordered" evidence="1">
    <location>
        <begin position="76"/>
        <end position="98"/>
    </location>
</feature>
<name>A0AAV3QI31_LITER</name>
<accession>A0AAV3QI31</accession>
<dbReference type="PANTHER" id="PTHR33416">
    <property type="entry name" value="NUCLEAR PORE COMPLEX PROTEIN NUP1"/>
    <property type="match status" value="1"/>
</dbReference>
<feature type="compositionally biased region" description="Basic residues" evidence="1">
    <location>
        <begin position="19"/>
        <end position="28"/>
    </location>
</feature>
<feature type="compositionally biased region" description="Polar residues" evidence="1">
    <location>
        <begin position="642"/>
        <end position="654"/>
    </location>
</feature>
<evidence type="ECO:0000313" key="2">
    <source>
        <dbReference type="EMBL" id="GAA0163759.1"/>
    </source>
</evidence>
<dbReference type="PANTHER" id="PTHR33416:SF20">
    <property type="entry name" value="NUCLEAR PORE COMPLEX PROTEIN NUP1"/>
    <property type="match status" value="1"/>
</dbReference>
<dbReference type="EMBL" id="BAABME010004840">
    <property type="protein sequence ID" value="GAA0163759.1"/>
    <property type="molecule type" value="Genomic_DNA"/>
</dbReference>
<feature type="compositionally biased region" description="Polar residues" evidence="1">
    <location>
        <begin position="702"/>
        <end position="718"/>
    </location>
</feature>
<feature type="region of interest" description="Disordered" evidence="1">
    <location>
        <begin position="314"/>
        <end position="333"/>
    </location>
</feature>
<feature type="region of interest" description="Disordered" evidence="1">
    <location>
        <begin position="881"/>
        <end position="903"/>
    </location>
</feature>
<reference evidence="2 3" key="1">
    <citation type="submission" date="2024-01" db="EMBL/GenBank/DDBJ databases">
        <title>The complete chloroplast genome sequence of Lithospermum erythrorhizon: insights into the phylogenetic relationship among Boraginaceae species and the maternal lineages of purple gromwells.</title>
        <authorList>
            <person name="Okada T."/>
            <person name="Watanabe K."/>
        </authorList>
    </citation>
    <scope>NUCLEOTIDE SEQUENCE [LARGE SCALE GENOMIC DNA]</scope>
</reference>
<dbReference type="GO" id="GO:0016973">
    <property type="term" value="P:poly(A)+ mRNA export from nucleus"/>
    <property type="evidence" value="ECO:0007669"/>
    <property type="project" value="TreeGrafter"/>
</dbReference>